<reference evidence="11" key="1">
    <citation type="submission" date="2022-06" db="EMBL/GenBank/DDBJ databases">
        <authorList>
            <person name="Berger JAMES D."/>
            <person name="Berger JAMES D."/>
        </authorList>
    </citation>
    <scope>NUCLEOTIDE SEQUENCE [LARGE SCALE GENOMIC DNA]</scope>
</reference>
<evidence type="ECO:0000256" key="2">
    <source>
        <dbReference type="ARBA" id="ARBA00004687"/>
    </source>
</evidence>
<dbReference type="InterPro" id="IPR013233">
    <property type="entry name" value="PIG-X/PBN1"/>
</dbReference>
<keyword evidence="11" id="KW-1185">Reference proteome</keyword>
<reference evidence="12" key="2">
    <citation type="submission" date="2023-11" db="UniProtKB">
        <authorList>
            <consortium name="WormBaseParasite"/>
        </authorList>
    </citation>
    <scope>IDENTIFICATION</scope>
</reference>
<dbReference type="PANTHER" id="PTHR28650">
    <property type="entry name" value="PHOSPHATIDYLINOSITOL-GLYCAN BIOSYNTHESIS CLASS X PROTEIN"/>
    <property type="match status" value="1"/>
</dbReference>
<dbReference type="Pfam" id="PF08320">
    <property type="entry name" value="PIG-X"/>
    <property type="match status" value="1"/>
</dbReference>
<evidence type="ECO:0000313" key="11">
    <source>
        <dbReference type="Proteomes" id="UP000050795"/>
    </source>
</evidence>
<keyword evidence="6 10" id="KW-0256">Endoplasmic reticulum</keyword>
<dbReference type="GO" id="GO:0005789">
    <property type="term" value="C:endoplasmic reticulum membrane"/>
    <property type="evidence" value="ECO:0007669"/>
    <property type="project" value="UniProtKB-SubCell"/>
</dbReference>
<dbReference type="InterPro" id="IPR040039">
    <property type="entry name" value="PIGX"/>
</dbReference>
<dbReference type="PANTHER" id="PTHR28650:SF1">
    <property type="entry name" value="PHOSPHATIDYLINOSITOL-GLYCAN BIOSYNTHESIS CLASS X PROTEIN"/>
    <property type="match status" value="1"/>
</dbReference>
<comment type="similarity">
    <text evidence="3 10">Belongs to the PIGX family.</text>
</comment>
<evidence type="ECO:0000256" key="7">
    <source>
        <dbReference type="ARBA" id="ARBA00022989"/>
    </source>
</evidence>
<dbReference type="Proteomes" id="UP000050795">
    <property type="component" value="Unassembled WGS sequence"/>
</dbReference>
<keyword evidence="5 10" id="KW-0812">Transmembrane</keyword>
<evidence type="ECO:0000256" key="5">
    <source>
        <dbReference type="ARBA" id="ARBA00022692"/>
    </source>
</evidence>
<proteinExistence type="inferred from homology"/>
<protein>
    <recommendedName>
        <fullName evidence="10">Phosphatidylinositol-glycan biosynthesis class X protein</fullName>
    </recommendedName>
</protein>
<keyword evidence="4 10" id="KW-0337">GPI-anchor biosynthesis</keyword>
<dbReference type="WBParaSite" id="TREG1_109590.1">
    <property type="protein sequence ID" value="TREG1_109590.1"/>
    <property type="gene ID" value="TREG1_109590"/>
</dbReference>
<accession>A0AA85INW6</accession>
<comment type="subcellular location">
    <subcellularLocation>
        <location evidence="1 10">Endoplasmic reticulum membrane</location>
        <topology evidence="1 10">Single-pass membrane protein</topology>
    </subcellularLocation>
</comment>
<evidence type="ECO:0000256" key="1">
    <source>
        <dbReference type="ARBA" id="ARBA00004389"/>
    </source>
</evidence>
<dbReference type="GO" id="GO:0006506">
    <property type="term" value="P:GPI anchor biosynthetic process"/>
    <property type="evidence" value="ECO:0007669"/>
    <property type="project" value="UniProtKB-KW"/>
</dbReference>
<name>A0AA85INW6_TRIRE</name>
<comment type="pathway">
    <text evidence="2 10">Glycolipid biosynthesis; glycosylphosphatidylinositol-anchor biosynthesis.</text>
</comment>
<keyword evidence="7 10" id="KW-1133">Transmembrane helix</keyword>
<evidence type="ECO:0000256" key="6">
    <source>
        <dbReference type="ARBA" id="ARBA00022824"/>
    </source>
</evidence>
<evidence type="ECO:0000256" key="3">
    <source>
        <dbReference type="ARBA" id="ARBA00010345"/>
    </source>
</evidence>
<evidence type="ECO:0000256" key="8">
    <source>
        <dbReference type="ARBA" id="ARBA00023136"/>
    </source>
</evidence>
<evidence type="ECO:0000256" key="4">
    <source>
        <dbReference type="ARBA" id="ARBA00022502"/>
    </source>
</evidence>
<evidence type="ECO:0000256" key="10">
    <source>
        <dbReference type="RuleBase" id="RU366056"/>
    </source>
</evidence>
<keyword evidence="9" id="KW-0325">Glycoprotein</keyword>
<evidence type="ECO:0000256" key="9">
    <source>
        <dbReference type="ARBA" id="ARBA00023180"/>
    </source>
</evidence>
<feature type="transmembrane region" description="Helical" evidence="10">
    <location>
        <begin position="269"/>
        <end position="289"/>
    </location>
</feature>
<evidence type="ECO:0000313" key="12">
    <source>
        <dbReference type="WBParaSite" id="TREG1_109590.1"/>
    </source>
</evidence>
<organism evidence="11 12">
    <name type="scientific">Trichobilharzia regenti</name>
    <name type="common">Nasal bird schistosome</name>
    <dbReference type="NCBI Taxonomy" id="157069"/>
    <lineage>
        <taxon>Eukaryota</taxon>
        <taxon>Metazoa</taxon>
        <taxon>Spiralia</taxon>
        <taxon>Lophotrochozoa</taxon>
        <taxon>Platyhelminthes</taxon>
        <taxon>Trematoda</taxon>
        <taxon>Digenea</taxon>
        <taxon>Strigeidida</taxon>
        <taxon>Schistosomatoidea</taxon>
        <taxon>Schistosomatidae</taxon>
        <taxon>Trichobilharzia</taxon>
    </lineage>
</organism>
<sequence>MILEMSIQQLHSLNFIKSYPVNYAYHPVKKNSYKDKKMIYIVIYAISTLLVINADNIPPPPTTSNYPIQHPQLDCHITQQGFHLRLRCDFHNFPKKSLEGCQLHVHLPSGFYIDPYELASNQPKLNFSISKSVNHNENSRIDQIVNWLTNAKKADPTNGNNEVISYNHVDVEAPEWLSEPLTYKFHTNHLEDKSNSEENNAVGSLDIPIHLRYHLPLTKSEELKNTEPTTEIKHPTLNCPDGSNSYIVGKNNNKDYFPVIVPKPKASDLVYVMPITILLLVVGVVVLLMA</sequence>
<comment type="function">
    <text evidence="10">Stabilizing subunit of the glycosylphosphatidylinositol-mannosyltransferase I complex which catalyzes the transfer of the first mannose, via an alpha-1,4 bond from a dolichol-phosphate-mannose (Dol-P-Man) to the glucosaminyl acyl phosphatidylinositol (GlcN-(acyl)PI) intermediate to generate alpha-D-Man-(1-&gt;4)-alpha-D-GlcN-(1-&gt;6)-(1-radyl,2-acyl-sn-glycero-3-phospho)-2-acyl-inositol and participates in the sixth step of the glycosylphosphatidylinositol-anchor biosynthesis. Probably acts by stabilizing the mannosyltransferase PIGM.</text>
</comment>
<keyword evidence="8 10" id="KW-0472">Membrane</keyword>
<dbReference type="AlphaFoldDB" id="A0AA85INW6"/>